<sequence length="225" mass="25963">MIVSKCGDILEKHGFIGEIADFQILHLRNWRDISFVLLKQCFAIVIDENLLEKDMIGFFKRVTIYNDISIIVTSFNKNYENLLETITLRIVYEKNKTADEKKDHALIKLTKDTVLDTEDRVLIKGGRVIVLSSLEFRILKTLIDHSGKICSSQKLIDLVWGFDETVGTDNLYVYIHKLREKIEVNPNNPEIIKTRRGQGYFLSLERPAEVELTDLKGVKYVESQG</sequence>
<evidence type="ECO:0000256" key="4">
    <source>
        <dbReference type="PROSITE-ProRule" id="PRU01091"/>
    </source>
</evidence>
<evidence type="ECO:0000313" key="6">
    <source>
        <dbReference type="EMBL" id="MBM7717656.1"/>
    </source>
</evidence>
<dbReference type="SMART" id="SM00862">
    <property type="entry name" value="Trans_reg_C"/>
    <property type="match status" value="1"/>
</dbReference>
<dbReference type="InterPro" id="IPR016032">
    <property type="entry name" value="Sig_transdc_resp-reg_C-effctor"/>
</dbReference>
<dbReference type="Gene3D" id="1.10.10.10">
    <property type="entry name" value="Winged helix-like DNA-binding domain superfamily/Winged helix DNA-binding domain"/>
    <property type="match status" value="1"/>
</dbReference>
<evidence type="ECO:0000256" key="1">
    <source>
        <dbReference type="ARBA" id="ARBA00023015"/>
    </source>
</evidence>
<dbReference type="Pfam" id="PF00486">
    <property type="entry name" value="Trans_reg_C"/>
    <property type="match status" value="1"/>
</dbReference>
<keyword evidence="7" id="KW-1185">Reference proteome</keyword>
<keyword evidence="1" id="KW-0805">Transcription regulation</keyword>
<comment type="caution">
    <text evidence="6">The sequence shown here is derived from an EMBL/GenBank/DDBJ whole genome shotgun (WGS) entry which is preliminary data.</text>
</comment>
<dbReference type="EMBL" id="JAFBFH010000064">
    <property type="protein sequence ID" value="MBM7717656.1"/>
    <property type="molecule type" value="Genomic_DNA"/>
</dbReference>
<accession>A0ABS2RDC3</accession>
<dbReference type="PROSITE" id="PS51755">
    <property type="entry name" value="OMPR_PHOB"/>
    <property type="match status" value="1"/>
</dbReference>
<proteinExistence type="predicted"/>
<organism evidence="6 7">
    <name type="scientific">Siminovitchia thermophila</name>
    <dbReference type="NCBI Taxonomy" id="1245522"/>
    <lineage>
        <taxon>Bacteria</taxon>
        <taxon>Bacillati</taxon>
        <taxon>Bacillota</taxon>
        <taxon>Bacilli</taxon>
        <taxon>Bacillales</taxon>
        <taxon>Bacillaceae</taxon>
        <taxon>Siminovitchia</taxon>
    </lineage>
</organism>
<dbReference type="InterPro" id="IPR036388">
    <property type="entry name" value="WH-like_DNA-bd_sf"/>
</dbReference>
<reference evidence="6 7" key="1">
    <citation type="submission" date="2021-01" db="EMBL/GenBank/DDBJ databases">
        <title>Genomic Encyclopedia of Type Strains, Phase IV (KMG-IV): sequencing the most valuable type-strain genomes for metagenomic binning, comparative biology and taxonomic classification.</title>
        <authorList>
            <person name="Goeker M."/>
        </authorList>
    </citation>
    <scope>NUCLEOTIDE SEQUENCE [LARGE SCALE GENOMIC DNA]</scope>
    <source>
        <strain evidence="6 7">DSM 105453</strain>
    </source>
</reference>
<dbReference type="Proteomes" id="UP000823485">
    <property type="component" value="Unassembled WGS sequence"/>
</dbReference>
<evidence type="ECO:0000256" key="2">
    <source>
        <dbReference type="ARBA" id="ARBA00023125"/>
    </source>
</evidence>
<evidence type="ECO:0000256" key="3">
    <source>
        <dbReference type="ARBA" id="ARBA00023163"/>
    </source>
</evidence>
<dbReference type="InterPro" id="IPR001867">
    <property type="entry name" value="OmpR/PhoB-type_DNA-bd"/>
</dbReference>
<gene>
    <name evidence="6" type="ORF">JOC94_004687</name>
</gene>
<feature type="DNA-binding region" description="OmpR/PhoB-type" evidence="4">
    <location>
        <begin position="105"/>
        <end position="204"/>
    </location>
</feature>
<evidence type="ECO:0000259" key="5">
    <source>
        <dbReference type="PROSITE" id="PS51755"/>
    </source>
</evidence>
<name>A0ABS2RDC3_9BACI</name>
<evidence type="ECO:0000313" key="7">
    <source>
        <dbReference type="Proteomes" id="UP000823485"/>
    </source>
</evidence>
<keyword evidence="3" id="KW-0804">Transcription</keyword>
<dbReference type="SUPFAM" id="SSF46894">
    <property type="entry name" value="C-terminal effector domain of the bipartite response regulators"/>
    <property type="match status" value="1"/>
</dbReference>
<dbReference type="RefSeq" id="WP_077112439.1">
    <property type="nucleotide sequence ID" value="NZ_JAFBFH010000064.1"/>
</dbReference>
<dbReference type="CDD" id="cd00383">
    <property type="entry name" value="trans_reg_C"/>
    <property type="match status" value="1"/>
</dbReference>
<protein>
    <recommendedName>
        <fullName evidence="5">OmpR/PhoB-type domain-containing protein</fullName>
    </recommendedName>
</protein>
<feature type="domain" description="OmpR/PhoB-type" evidence="5">
    <location>
        <begin position="105"/>
        <end position="204"/>
    </location>
</feature>
<keyword evidence="2 4" id="KW-0238">DNA-binding</keyword>